<dbReference type="InterPro" id="IPR038765">
    <property type="entry name" value="Papain-like_cys_pep_sf"/>
</dbReference>
<comment type="similarity">
    <text evidence="1">Belongs to the peptidase C1 family.</text>
</comment>
<feature type="domain" description="Peptidase C1A papain C-terminal" evidence="4">
    <location>
        <begin position="280"/>
        <end position="469"/>
    </location>
</feature>
<organism evidence="5 6">
    <name type="scientific">Pristionchus mayeri</name>
    <dbReference type="NCBI Taxonomy" id="1317129"/>
    <lineage>
        <taxon>Eukaryota</taxon>
        <taxon>Metazoa</taxon>
        <taxon>Ecdysozoa</taxon>
        <taxon>Nematoda</taxon>
        <taxon>Chromadorea</taxon>
        <taxon>Rhabditida</taxon>
        <taxon>Rhabditina</taxon>
        <taxon>Diplogasteromorpha</taxon>
        <taxon>Diplogasteroidea</taxon>
        <taxon>Neodiplogasteridae</taxon>
        <taxon>Pristionchus</taxon>
    </lineage>
</organism>
<evidence type="ECO:0000256" key="1">
    <source>
        <dbReference type="ARBA" id="ARBA00008455"/>
    </source>
</evidence>
<feature type="signal peptide" evidence="3">
    <location>
        <begin position="1"/>
        <end position="18"/>
    </location>
</feature>
<protein>
    <recommendedName>
        <fullName evidence="4">Peptidase C1A papain C-terminal domain-containing protein</fullName>
    </recommendedName>
</protein>
<dbReference type="EMBL" id="BTRK01000006">
    <property type="protein sequence ID" value="GMR60908.1"/>
    <property type="molecule type" value="Genomic_DNA"/>
</dbReference>
<proteinExistence type="inferred from homology"/>
<feature type="transmembrane region" description="Helical" evidence="2">
    <location>
        <begin position="90"/>
        <end position="116"/>
    </location>
</feature>
<dbReference type="AlphaFoldDB" id="A0AAN5DD06"/>
<dbReference type="GO" id="GO:0006508">
    <property type="term" value="P:proteolysis"/>
    <property type="evidence" value="ECO:0007669"/>
    <property type="project" value="InterPro"/>
</dbReference>
<gene>
    <name evidence="5" type="ORF">PMAYCL1PPCAC_31103</name>
</gene>
<accession>A0AAN5DD06</accession>
<comment type="caution">
    <text evidence="5">The sequence shown here is derived from an EMBL/GenBank/DDBJ whole genome shotgun (WGS) entry which is preliminary data.</text>
</comment>
<dbReference type="Gene3D" id="3.90.70.10">
    <property type="entry name" value="Cysteine proteinases"/>
    <property type="match status" value="1"/>
</dbReference>
<keyword evidence="2" id="KW-0812">Transmembrane</keyword>
<dbReference type="Proteomes" id="UP001328107">
    <property type="component" value="Unassembled WGS sequence"/>
</dbReference>
<evidence type="ECO:0000313" key="6">
    <source>
        <dbReference type="Proteomes" id="UP001328107"/>
    </source>
</evidence>
<evidence type="ECO:0000259" key="4">
    <source>
        <dbReference type="SMART" id="SM00645"/>
    </source>
</evidence>
<dbReference type="SMART" id="SM00645">
    <property type="entry name" value="Pept_C1"/>
    <property type="match status" value="1"/>
</dbReference>
<dbReference type="InterPro" id="IPR000668">
    <property type="entry name" value="Peptidase_C1A_C"/>
</dbReference>
<dbReference type="GO" id="GO:0008234">
    <property type="term" value="F:cysteine-type peptidase activity"/>
    <property type="evidence" value="ECO:0007669"/>
    <property type="project" value="InterPro"/>
</dbReference>
<reference evidence="6" key="1">
    <citation type="submission" date="2022-10" db="EMBL/GenBank/DDBJ databases">
        <title>Genome assembly of Pristionchus species.</title>
        <authorList>
            <person name="Yoshida K."/>
            <person name="Sommer R.J."/>
        </authorList>
    </citation>
    <scope>NUCLEOTIDE SEQUENCE [LARGE SCALE GENOMIC DNA]</scope>
    <source>
        <strain evidence="6">RS5460</strain>
    </source>
</reference>
<feature type="chain" id="PRO_5042861776" description="Peptidase C1A papain C-terminal domain-containing protein" evidence="3">
    <location>
        <begin position="19"/>
        <end position="472"/>
    </location>
</feature>
<evidence type="ECO:0000256" key="3">
    <source>
        <dbReference type="SAM" id="SignalP"/>
    </source>
</evidence>
<evidence type="ECO:0000256" key="2">
    <source>
        <dbReference type="SAM" id="Phobius"/>
    </source>
</evidence>
<feature type="non-terminal residue" evidence="5">
    <location>
        <position position="1"/>
    </location>
</feature>
<evidence type="ECO:0000313" key="5">
    <source>
        <dbReference type="EMBL" id="GMR60908.1"/>
    </source>
</evidence>
<keyword evidence="2" id="KW-0472">Membrane</keyword>
<dbReference type="InterPro" id="IPR013128">
    <property type="entry name" value="Peptidase_C1A"/>
</dbReference>
<keyword evidence="3" id="KW-0732">Signal</keyword>
<dbReference type="Pfam" id="PF00112">
    <property type="entry name" value="Peptidase_C1"/>
    <property type="match status" value="1"/>
</dbReference>
<dbReference type="SUPFAM" id="SSF54001">
    <property type="entry name" value="Cysteine proteinases"/>
    <property type="match status" value="1"/>
</dbReference>
<dbReference type="PANTHER" id="PTHR12411">
    <property type="entry name" value="CYSTEINE PROTEASE FAMILY C1-RELATED"/>
    <property type="match status" value="1"/>
</dbReference>
<keyword evidence="6" id="KW-1185">Reference proteome</keyword>
<sequence>VLIFSHLLLTSTPIFLMADRVRYTSVPPGGAAGAADAAATTMVNPSYSSTIISASEVGSVTTTEPTCESVEIELAPFAKRIISEPKNIKMILLSLIGLVAFLLLLNLIFICILVSAPSLHNEVIYQELSVGENETIPTTNIPASTTPDVPSTTLEVFTPATVFQASIIPLSTIPTPTVNVSDETLTREYNYFTRRFNRPKSDAGLRNFAENYATFTASEDGINVAETQFADLSLTEMKKIINADRDSSRSESRFTCRLTADFLQSDSMSYIFKLHSTSRIPARFDLRRNVKMPKVFNQGTSCNSGYAFAAIAQVDYIAESSLSVQSLLCDIHNSHCQGGIPFKARQTVTSIGIPLEKELPFSEKEKWCDDKYDLTKVSDTPCFLHGITYYHTNKTLEHPVTVTVLISVILTRHAPVIVEVPVDRRFFFHKGGIYRPKCDEIIGYQPVIVVGYEKKDGGCLDFAQFLRSRVGD</sequence>
<keyword evidence="2" id="KW-1133">Transmembrane helix</keyword>
<name>A0AAN5DD06_9BILA</name>